<feature type="region of interest" description="Disordered" evidence="1">
    <location>
        <begin position="463"/>
        <end position="498"/>
    </location>
</feature>
<evidence type="ECO:0000313" key="3">
    <source>
        <dbReference type="EMBL" id="CAL5140562.1"/>
    </source>
</evidence>
<feature type="region of interest" description="Disordered" evidence="1">
    <location>
        <begin position="184"/>
        <end position="215"/>
    </location>
</feature>
<name>A0AAV2TUU1_CALDB</name>
<feature type="domain" description="BEN" evidence="2">
    <location>
        <begin position="389"/>
        <end position="474"/>
    </location>
</feature>
<dbReference type="InterPro" id="IPR018379">
    <property type="entry name" value="BEN_domain"/>
</dbReference>
<feature type="compositionally biased region" description="Polar residues" evidence="1">
    <location>
        <begin position="251"/>
        <end position="260"/>
    </location>
</feature>
<evidence type="ECO:0000313" key="4">
    <source>
        <dbReference type="Proteomes" id="UP001497525"/>
    </source>
</evidence>
<feature type="compositionally biased region" description="Basic residues" evidence="1">
    <location>
        <begin position="463"/>
        <end position="477"/>
    </location>
</feature>
<dbReference type="Gene3D" id="1.10.10.2590">
    <property type="entry name" value="BEN domain"/>
    <property type="match status" value="1"/>
</dbReference>
<dbReference type="SMART" id="SM01025">
    <property type="entry name" value="BEN"/>
    <property type="match status" value="1"/>
</dbReference>
<comment type="caution">
    <text evidence="3">The sequence shown here is derived from an EMBL/GenBank/DDBJ whole genome shotgun (WGS) entry which is preliminary data.</text>
</comment>
<sequence>MDSISPLQYLSREQLVHLVVRLQGEISYLRNQLSDSEDRNIILQQVLPHVIEERLTQATFALKQEDRFKHKGGDDEPLDCPIHLSPQGVSSTQQSSVAMTISSLNSSCDQGNQTDSREFMCSLKKKSKLLNAGHNDSNGDERANIKGQSHGGKQTPAVSAAAERYHTDSFIPKAISSLPMTNAIRSHKRKSVPARMWNGGRKDNDLPPSKEKIIRDEPTVECIASETNSSHSSTVQSEFTHLPEKLLRQLPPSQHPTSTVHVPLSSESPVSLSLDESSETKSPLGDTHEDSDSTEEESTQESQHRGQQSVPSSPAPSLVAAAASAIEGVPTITDGPKTPKQLAQTRSATPSACSTKSAGAPGTKLLTEAEEKDFDRVQQEVISDPLITSSRSWIAYQDASEWTRATCALMSALFSSDQMASSTVLGKSSTEPRDRLPADRVNYIVGAVSHRFGVPAAKIRTRMAQKCKDERRKRRMSTHPMNPTAYYSMLPQTNQRNV</sequence>
<feature type="region of interest" description="Disordered" evidence="1">
    <location>
        <begin position="249"/>
        <end position="363"/>
    </location>
</feature>
<feature type="compositionally biased region" description="Basic and acidic residues" evidence="1">
    <location>
        <begin position="200"/>
        <end position="215"/>
    </location>
</feature>
<evidence type="ECO:0000259" key="2">
    <source>
        <dbReference type="PROSITE" id="PS51457"/>
    </source>
</evidence>
<evidence type="ECO:0000256" key="1">
    <source>
        <dbReference type="SAM" id="MobiDB-lite"/>
    </source>
</evidence>
<feature type="compositionally biased region" description="Low complexity" evidence="1">
    <location>
        <begin position="262"/>
        <end position="275"/>
    </location>
</feature>
<reference evidence="3" key="1">
    <citation type="submission" date="2024-06" db="EMBL/GenBank/DDBJ databases">
        <authorList>
            <person name="Liu X."/>
            <person name="Lenzi L."/>
            <person name="Haldenby T S."/>
            <person name="Uol C."/>
        </authorList>
    </citation>
    <scope>NUCLEOTIDE SEQUENCE</scope>
</reference>
<feature type="compositionally biased region" description="Low complexity" evidence="1">
    <location>
        <begin position="309"/>
        <end position="325"/>
    </location>
</feature>
<feature type="compositionally biased region" description="Polar residues" evidence="1">
    <location>
        <begin position="341"/>
        <end position="357"/>
    </location>
</feature>
<organism evidence="3 4">
    <name type="scientific">Calicophoron daubneyi</name>
    <name type="common">Rumen fluke</name>
    <name type="synonym">Paramphistomum daubneyi</name>
    <dbReference type="NCBI Taxonomy" id="300641"/>
    <lineage>
        <taxon>Eukaryota</taxon>
        <taxon>Metazoa</taxon>
        <taxon>Spiralia</taxon>
        <taxon>Lophotrochozoa</taxon>
        <taxon>Platyhelminthes</taxon>
        <taxon>Trematoda</taxon>
        <taxon>Digenea</taxon>
        <taxon>Plagiorchiida</taxon>
        <taxon>Pronocephalata</taxon>
        <taxon>Paramphistomoidea</taxon>
        <taxon>Paramphistomidae</taxon>
        <taxon>Calicophoron</taxon>
    </lineage>
</organism>
<dbReference type="Proteomes" id="UP001497525">
    <property type="component" value="Unassembled WGS sequence"/>
</dbReference>
<feature type="region of interest" description="Disordered" evidence="1">
    <location>
        <begin position="130"/>
        <end position="154"/>
    </location>
</feature>
<accession>A0AAV2TUU1</accession>
<proteinExistence type="predicted"/>
<dbReference type="AlphaFoldDB" id="A0AAV2TUU1"/>
<protein>
    <recommendedName>
        <fullName evidence="2">BEN domain-containing protein</fullName>
    </recommendedName>
</protein>
<dbReference type="GO" id="GO:0003677">
    <property type="term" value="F:DNA binding"/>
    <property type="evidence" value="ECO:0007669"/>
    <property type="project" value="InterPro"/>
</dbReference>
<dbReference type="EMBL" id="CAXLJL010000745">
    <property type="protein sequence ID" value="CAL5140562.1"/>
    <property type="molecule type" value="Genomic_DNA"/>
</dbReference>
<dbReference type="PROSITE" id="PS51457">
    <property type="entry name" value="BEN"/>
    <property type="match status" value="1"/>
</dbReference>
<gene>
    <name evidence="3" type="ORF">CDAUBV1_LOCUS15871</name>
</gene>